<sequence length="77" mass="9357">MECKVHQHRNNAMRIRALIPRYRSVCLKPIRKFHGRLIKIYRRPKRATQLIRLMLFHCAQTIITHPTDFRHSPNRQS</sequence>
<name>A0A0V0YUK9_9BILA</name>
<organism evidence="1 2">
    <name type="scientific">Trichinella patagoniensis</name>
    <dbReference type="NCBI Taxonomy" id="990121"/>
    <lineage>
        <taxon>Eukaryota</taxon>
        <taxon>Metazoa</taxon>
        <taxon>Ecdysozoa</taxon>
        <taxon>Nematoda</taxon>
        <taxon>Enoplea</taxon>
        <taxon>Dorylaimia</taxon>
        <taxon>Trichinellida</taxon>
        <taxon>Trichinellidae</taxon>
        <taxon>Trichinella</taxon>
    </lineage>
</organism>
<comment type="caution">
    <text evidence="1">The sequence shown here is derived from an EMBL/GenBank/DDBJ whole genome shotgun (WGS) entry which is preliminary data.</text>
</comment>
<evidence type="ECO:0000313" key="2">
    <source>
        <dbReference type="Proteomes" id="UP000054783"/>
    </source>
</evidence>
<dbReference type="Proteomes" id="UP000054783">
    <property type="component" value="Unassembled WGS sequence"/>
</dbReference>
<keyword evidence="2" id="KW-1185">Reference proteome</keyword>
<protein>
    <submittedName>
        <fullName evidence="1">Uncharacterized protein</fullName>
    </submittedName>
</protein>
<accession>A0A0V0YUK9</accession>
<reference evidence="1 2" key="1">
    <citation type="submission" date="2015-01" db="EMBL/GenBank/DDBJ databases">
        <title>Evolution of Trichinella species and genotypes.</title>
        <authorList>
            <person name="Korhonen P.K."/>
            <person name="Edoardo P."/>
            <person name="Giuseppe L.R."/>
            <person name="Gasser R.B."/>
        </authorList>
    </citation>
    <scope>NUCLEOTIDE SEQUENCE [LARGE SCALE GENOMIC DNA]</scope>
    <source>
        <strain evidence="1">ISS2496</strain>
    </source>
</reference>
<dbReference type="AlphaFoldDB" id="A0A0V0YUK9"/>
<evidence type="ECO:0000313" key="1">
    <source>
        <dbReference type="EMBL" id="KRY03804.1"/>
    </source>
</evidence>
<dbReference type="EMBL" id="JYDQ01002468">
    <property type="protein sequence ID" value="KRY03804.1"/>
    <property type="molecule type" value="Genomic_DNA"/>
</dbReference>
<gene>
    <name evidence="1" type="ORF">T12_11232</name>
</gene>
<proteinExistence type="predicted"/>